<dbReference type="FunFam" id="3.40.50.1110:FF:000003">
    <property type="entry name" value="GDSL esterase/lipase APG"/>
    <property type="match status" value="1"/>
</dbReference>
<comment type="similarity">
    <text evidence="1">Belongs to the 'GDSL' lipolytic enzyme family.</text>
</comment>
<dbReference type="InterPro" id="IPR050592">
    <property type="entry name" value="GDSL_lipolytic_enzyme"/>
</dbReference>
<proteinExistence type="inferred from homology"/>
<evidence type="ECO:0008006" key="3">
    <source>
        <dbReference type="Google" id="ProtNLM"/>
    </source>
</evidence>
<dbReference type="InterPro" id="IPR008265">
    <property type="entry name" value="Lipase_GDSL_AS"/>
</dbReference>
<dbReference type="InterPro" id="IPR036514">
    <property type="entry name" value="SGNH_hydro_sf"/>
</dbReference>
<sequence length="395" mass="44234">MHHPPIVYQVKVINPYYHLLHCIGLGGIKDQHKEFRTKECSAAHNSEFALPPRSVCCWWGGEEHRRPGALVPGVAVFGDSIVDTGNNNAILTLTKCNFPPYGKDFVDHRPSGRFSNGRIPPDFVASLLGIKDLVPPYLSEDLTPEDLLTGVSFASGGTGYDPLTSLLVAVIPILDQLNLFDEYKQKLTEIAGEEKTTSIIAESLFIVCAGSDDIANNWFINPIRKLQYDLPSYVDFLMQQASEFLKQLIQRGARKIAVLGLPPLGCLPSQRTIAGGFQRNCDPSRNEAAVLFNSELWKEIAKLREELQCEKIGYVDIYNILLDLIQHPCNYGFEEATKGCCGTGDFEVSLLCNSLTASTCENDTKYVFWDSFHPTEKTYKIMVDYLFERFVKHLL</sequence>
<evidence type="ECO:0000313" key="2">
    <source>
        <dbReference type="EMBL" id="CAD1821318.1"/>
    </source>
</evidence>
<dbReference type="Gene3D" id="3.40.50.1110">
    <property type="entry name" value="SGNH hydrolase"/>
    <property type="match status" value="1"/>
</dbReference>
<dbReference type="GO" id="GO:0016298">
    <property type="term" value="F:lipase activity"/>
    <property type="evidence" value="ECO:0007669"/>
    <property type="project" value="InterPro"/>
</dbReference>
<dbReference type="CDD" id="cd01837">
    <property type="entry name" value="SGNH_plant_lipase_like"/>
    <property type="match status" value="1"/>
</dbReference>
<dbReference type="InterPro" id="IPR001087">
    <property type="entry name" value="GDSL"/>
</dbReference>
<organism evidence="2">
    <name type="scientific">Ananas comosus var. bracteatus</name>
    <name type="common">red pineapple</name>
    <dbReference type="NCBI Taxonomy" id="296719"/>
    <lineage>
        <taxon>Eukaryota</taxon>
        <taxon>Viridiplantae</taxon>
        <taxon>Streptophyta</taxon>
        <taxon>Embryophyta</taxon>
        <taxon>Tracheophyta</taxon>
        <taxon>Spermatophyta</taxon>
        <taxon>Magnoliopsida</taxon>
        <taxon>Liliopsida</taxon>
        <taxon>Poales</taxon>
        <taxon>Bromeliaceae</taxon>
        <taxon>Bromelioideae</taxon>
        <taxon>Ananas</taxon>
    </lineage>
</organism>
<protein>
    <recommendedName>
        <fullName evidence="3">GDSL esterase/lipase EXL3-like</fullName>
    </recommendedName>
</protein>
<dbReference type="PROSITE" id="PS01098">
    <property type="entry name" value="LIPASE_GDSL_SER"/>
    <property type="match status" value="1"/>
</dbReference>
<dbReference type="InterPro" id="IPR035669">
    <property type="entry name" value="SGNH_plant_lipase-like"/>
</dbReference>
<reference evidence="2" key="1">
    <citation type="submission" date="2020-07" db="EMBL/GenBank/DDBJ databases">
        <authorList>
            <person name="Lin J."/>
        </authorList>
    </citation>
    <scope>NUCLEOTIDE SEQUENCE</scope>
</reference>
<dbReference type="GO" id="GO:0006629">
    <property type="term" value="P:lipid metabolic process"/>
    <property type="evidence" value="ECO:0007669"/>
    <property type="project" value="InterPro"/>
</dbReference>
<dbReference type="AlphaFoldDB" id="A0A6V7NS42"/>
<gene>
    <name evidence="2" type="ORF">CB5_LOCUS4529</name>
</gene>
<name>A0A6V7NS42_ANACO</name>
<evidence type="ECO:0000256" key="1">
    <source>
        <dbReference type="ARBA" id="ARBA00008668"/>
    </source>
</evidence>
<accession>A0A6V7NS42</accession>
<dbReference type="Pfam" id="PF00657">
    <property type="entry name" value="Lipase_GDSL"/>
    <property type="match status" value="1"/>
</dbReference>
<dbReference type="EMBL" id="LR862141">
    <property type="protein sequence ID" value="CAD1821318.1"/>
    <property type="molecule type" value="Genomic_DNA"/>
</dbReference>
<dbReference type="SUPFAM" id="SSF52266">
    <property type="entry name" value="SGNH hydrolase"/>
    <property type="match status" value="1"/>
</dbReference>
<dbReference type="PANTHER" id="PTHR45642">
    <property type="entry name" value="GDSL ESTERASE/LIPASE EXL3"/>
    <property type="match status" value="1"/>
</dbReference>
<dbReference type="PANTHER" id="PTHR45642:SF3">
    <property type="entry name" value="OS09G0540400 PROTEIN"/>
    <property type="match status" value="1"/>
</dbReference>